<dbReference type="GO" id="GO:0004252">
    <property type="term" value="F:serine-type endopeptidase activity"/>
    <property type="evidence" value="ECO:0007669"/>
    <property type="project" value="InterPro"/>
</dbReference>
<dbReference type="Pfam" id="PF00004">
    <property type="entry name" value="AAA"/>
    <property type="match status" value="1"/>
</dbReference>
<keyword evidence="4" id="KW-1185">Reference proteome</keyword>
<evidence type="ECO:0000259" key="2">
    <source>
        <dbReference type="SMART" id="SM00382"/>
    </source>
</evidence>
<dbReference type="InterPro" id="IPR027065">
    <property type="entry name" value="Lon_Prtase"/>
</dbReference>
<dbReference type="PANTHER" id="PTHR43718">
    <property type="entry name" value="LON PROTEASE"/>
    <property type="match status" value="1"/>
</dbReference>
<protein>
    <submittedName>
        <fullName evidence="3">AAA family ATPase</fullName>
    </submittedName>
</protein>
<dbReference type="SUPFAM" id="SSF52540">
    <property type="entry name" value="P-loop containing nucleoside triphosphate hydrolases"/>
    <property type="match status" value="1"/>
</dbReference>
<dbReference type="OrthoDB" id="8552455at2"/>
<sequence>MSLKPASNSPADPPEPASYALRKLTHFDGTHVHQWRILLPRDVMDESEEQERNQRASEALSKSVAPPPGTTLAPMPSRVATTSTDRGAVAPKKALTHVEPARPKGPLSELDMEVEHEFLRMRAQAVAKRPQRAFERVLKARGPLAVPCVPVYAWDAPLQLIARNHSTPDREVHKSNKELYLKLATKGHLRTVGYPLREHDQVLASLEHLRQQMPHFRGVLDLVRESLNLALARQKSMTIPPLLLLGPPGIGKTHFTHALAKALRLPVRRHGFDGGVTDAALLGSDKHWANTSLGLVFDMLALGDSASPVVLLDELDKARHEGRADPVAPLHVLLEPVTAKAVRDISVDMEVDASHVVWIATANEPWRVPAPVRSRFREFSIEAPTGEAALRAAQVVAASVHQRMGSELFDPPGPRIVSAVAHLSAREQIQALEQGYARALAHRRRAIIQSDLPTDMLMADLDREDTGNAPHGPPSGGWLH</sequence>
<dbReference type="GO" id="GO:0004176">
    <property type="term" value="F:ATP-dependent peptidase activity"/>
    <property type="evidence" value="ECO:0007669"/>
    <property type="project" value="InterPro"/>
</dbReference>
<dbReference type="InterPro" id="IPR027417">
    <property type="entry name" value="P-loop_NTPase"/>
</dbReference>
<dbReference type="InterPro" id="IPR003959">
    <property type="entry name" value="ATPase_AAA_core"/>
</dbReference>
<evidence type="ECO:0000313" key="4">
    <source>
        <dbReference type="Proteomes" id="UP000266302"/>
    </source>
</evidence>
<comment type="caution">
    <text evidence="3">The sequence shown here is derived from an EMBL/GenBank/DDBJ whole genome shotgun (WGS) entry which is preliminary data.</text>
</comment>
<accession>A0A398C7G5</accession>
<dbReference type="GO" id="GO:0016887">
    <property type="term" value="F:ATP hydrolysis activity"/>
    <property type="evidence" value="ECO:0007669"/>
    <property type="project" value="InterPro"/>
</dbReference>
<dbReference type="PANTHER" id="PTHR43718:SF2">
    <property type="entry name" value="LON PROTEASE HOMOLOG, MITOCHONDRIAL"/>
    <property type="match status" value="1"/>
</dbReference>
<dbReference type="EMBL" id="QXJC01000010">
    <property type="protein sequence ID" value="RID97157.1"/>
    <property type="molecule type" value="Genomic_DNA"/>
</dbReference>
<gene>
    <name evidence="3" type="ORF">D3F03_15735</name>
</gene>
<reference evidence="3 4" key="1">
    <citation type="submission" date="2018-09" db="EMBL/GenBank/DDBJ databases">
        <title>Draft genome of Simplicispira sp. NY-02.</title>
        <authorList>
            <person name="Im W.T."/>
        </authorList>
    </citation>
    <scope>NUCLEOTIDE SEQUENCE [LARGE SCALE GENOMIC DNA]</scope>
    <source>
        <strain evidence="3 4">NY-02</strain>
    </source>
</reference>
<feature type="region of interest" description="Disordered" evidence="1">
    <location>
        <begin position="46"/>
        <end position="106"/>
    </location>
</feature>
<dbReference type="InterPro" id="IPR003593">
    <property type="entry name" value="AAA+_ATPase"/>
</dbReference>
<organism evidence="3 4">
    <name type="scientific">Simplicispira hankyongi</name>
    <dbReference type="NCBI Taxonomy" id="2315688"/>
    <lineage>
        <taxon>Bacteria</taxon>
        <taxon>Pseudomonadati</taxon>
        <taxon>Pseudomonadota</taxon>
        <taxon>Betaproteobacteria</taxon>
        <taxon>Burkholderiales</taxon>
        <taxon>Comamonadaceae</taxon>
        <taxon>Simplicispira</taxon>
    </lineage>
</organism>
<dbReference type="RefSeq" id="WP_119110384.1">
    <property type="nucleotide sequence ID" value="NZ_QXJC01000010.1"/>
</dbReference>
<dbReference type="GO" id="GO:0005524">
    <property type="term" value="F:ATP binding"/>
    <property type="evidence" value="ECO:0007669"/>
    <property type="project" value="InterPro"/>
</dbReference>
<dbReference type="Gene3D" id="3.40.50.300">
    <property type="entry name" value="P-loop containing nucleotide triphosphate hydrolases"/>
    <property type="match status" value="1"/>
</dbReference>
<name>A0A398C7G5_9BURK</name>
<dbReference type="GO" id="GO:0006515">
    <property type="term" value="P:protein quality control for misfolded or incompletely synthesized proteins"/>
    <property type="evidence" value="ECO:0007669"/>
    <property type="project" value="TreeGrafter"/>
</dbReference>
<proteinExistence type="predicted"/>
<evidence type="ECO:0000313" key="3">
    <source>
        <dbReference type="EMBL" id="RID97157.1"/>
    </source>
</evidence>
<dbReference type="SMART" id="SM00382">
    <property type="entry name" value="AAA"/>
    <property type="match status" value="1"/>
</dbReference>
<evidence type="ECO:0000256" key="1">
    <source>
        <dbReference type="SAM" id="MobiDB-lite"/>
    </source>
</evidence>
<dbReference type="AlphaFoldDB" id="A0A398C7G5"/>
<feature type="domain" description="AAA+ ATPase" evidence="2">
    <location>
        <begin position="238"/>
        <end position="387"/>
    </location>
</feature>
<dbReference type="Proteomes" id="UP000266302">
    <property type="component" value="Unassembled WGS sequence"/>
</dbReference>